<keyword evidence="2" id="KW-1185">Reference proteome</keyword>
<sequence length="140" mass="16345">MRVGYNQMVATEREDGGSYFSHSVANGDNCRRNLEGCYRCDNPGCTPRTRHNEAWTTLVNKQAWLWTDDVKEKVREKKRLYHVFIGDKTVYNWRNYCEAKKAAKKAVAAAKAAHYTDLSEKLETRDGERYLYRLAKARCR</sequence>
<protein>
    <submittedName>
        <fullName evidence="3">HNH endonuclease</fullName>
    </submittedName>
</protein>
<evidence type="ECO:0000313" key="2">
    <source>
        <dbReference type="Proteomes" id="UP000050761"/>
    </source>
</evidence>
<organism evidence="2 3">
    <name type="scientific">Heligmosomoides polygyrus</name>
    <name type="common">Parasitic roundworm</name>
    <dbReference type="NCBI Taxonomy" id="6339"/>
    <lineage>
        <taxon>Eukaryota</taxon>
        <taxon>Metazoa</taxon>
        <taxon>Ecdysozoa</taxon>
        <taxon>Nematoda</taxon>
        <taxon>Chromadorea</taxon>
        <taxon>Rhabditida</taxon>
        <taxon>Rhabditina</taxon>
        <taxon>Rhabditomorpha</taxon>
        <taxon>Strongyloidea</taxon>
        <taxon>Heligmosomidae</taxon>
        <taxon>Heligmosomoides</taxon>
    </lineage>
</organism>
<evidence type="ECO:0000313" key="1">
    <source>
        <dbReference type="EMBL" id="VDO90716.1"/>
    </source>
</evidence>
<reference evidence="1 2" key="1">
    <citation type="submission" date="2018-11" db="EMBL/GenBank/DDBJ databases">
        <authorList>
            <consortium name="Pathogen Informatics"/>
        </authorList>
    </citation>
    <scope>NUCLEOTIDE SEQUENCE [LARGE SCALE GENOMIC DNA]</scope>
</reference>
<dbReference type="OrthoDB" id="681201at2759"/>
<dbReference type="EMBL" id="UZAH01027334">
    <property type="protein sequence ID" value="VDO90716.1"/>
    <property type="molecule type" value="Genomic_DNA"/>
</dbReference>
<accession>A0A3P7YQS0</accession>
<dbReference type="AlphaFoldDB" id="A0A183FUX4"/>
<gene>
    <name evidence="1" type="ORF">HPBE_LOCUS12048</name>
</gene>
<evidence type="ECO:0000313" key="3">
    <source>
        <dbReference type="WBParaSite" id="HPBE_0001204701-mRNA-1"/>
    </source>
</evidence>
<proteinExistence type="predicted"/>
<name>A0A183FUX4_HELPZ</name>
<dbReference type="Proteomes" id="UP000050761">
    <property type="component" value="Unassembled WGS sequence"/>
</dbReference>
<reference evidence="3" key="2">
    <citation type="submission" date="2019-09" db="UniProtKB">
        <authorList>
            <consortium name="WormBaseParasite"/>
        </authorList>
    </citation>
    <scope>IDENTIFICATION</scope>
</reference>
<accession>A0A183FUX4</accession>
<dbReference type="WBParaSite" id="HPBE_0001204701-mRNA-1">
    <property type="protein sequence ID" value="HPBE_0001204701-mRNA-1"/>
    <property type="gene ID" value="HPBE_0001204701"/>
</dbReference>